<comment type="caution">
    <text evidence="4">The sequence shown here is derived from an EMBL/GenBank/DDBJ whole genome shotgun (WGS) entry which is preliminary data.</text>
</comment>
<keyword evidence="2" id="KW-0479">Metal-binding</keyword>
<feature type="domain" description="Deacetylase sirtuin-type" evidence="3">
    <location>
        <begin position="11"/>
        <end position="291"/>
    </location>
</feature>
<evidence type="ECO:0000313" key="4">
    <source>
        <dbReference type="EMBL" id="MCR9036403.1"/>
    </source>
</evidence>
<evidence type="ECO:0000259" key="3">
    <source>
        <dbReference type="PROSITE" id="PS50305"/>
    </source>
</evidence>
<keyword evidence="2" id="KW-0862">Zinc</keyword>
<reference evidence="4 5" key="1">
    <citation type="submission" date="2022-08" db="EMBL/GenBank/DDBJ databases">
        <title>Tractidigestivibacter montrealensis type strain KD21.</title>
        <authorList>
            <person name="Diop K."/>
            <person name="Richard C."/>
            <person name="Routy B."/>
        </authorList>
    </citation>
    <scope>NUCLEOTIDE SEQUENCE [LARGE SCALE GENOMIC DNA]</scope>
    <source>
        <strain evidence="4 5">KD21</strain>
    </source>
</reference>
<feature type="binding site" evidence="2">
    <location>
        <position position="150"/>
    </location>
    <ligand>
        <name>Zn(2+)</name>
        <dbReference type="ChEBI" id="CHEBI:29105"/>
    </ligand>
</feature>
<feature type="binding site" evidence="2">
    <location>
        <position position="188"/>
    </location>
    <ligand>
        <name>Zn(2+)</name>
        <dbReference type="ChEBI" id="CHEBI:29105"/>
    </ligand>
</feature>
<dbReference type="InterPro" id="IPR026590">
    <property type="entry name" value="Ssirtuin_cat_dom"/>
</dbReference>
<feature type="binding site" evidence="2">
    <location>
        <position position="185"/>
    </location>
    <ligand>
        <name>Zn(2+)</name>
        <dbReference type="ChEBI" id="CHEBI:29105"/>
    </ligand>
</feature>
<dbReference type="SUPFAM" id="SSF52467">
    <property type="entry name" value="DHS-like NAD/FAD-binding domain"/>
    <property type="match status" value="1"/>
</dbReference>
<organism evidence="4 5">
    <name type="scientific">Tractidigestivibacter montrealensis</name>
    <dbReference type="NCBI Taxonomy" id="2972466"/>
    <lineage>
        <taxon>Bacteria</taxon>
        <taxon>Bacillati</taxon>
        <taxon>Actinomycetota</taxon>
        <taxon>Coriobacteriia</taxon>
        <taxon>Coriobacteriales</taxon>
        <taxon>Atopobiaceae</taxon>
        <taxon>Tractidigestivibacter</taxon>
    </lineage>
</organism>
<evidence type="ECO:0000256" key="2">
    <source>
        <dbReference type="PROSITE-ProRule" id="PRU00236"/>
    </source>
</evidence>
<feature type="binding site" evidence="2">
    <location>
        <position position="154"/>
    </location>
    <ligand>
        <name>Zn(2+)</name>
        <dbReference type="ChEBI" id="CHEBI:29105"/>
    </ligand>
</feature>
<protein>
    <submittedName>
        <fullName evidence="4">Sir2 silent information regulator family NAD-dependent deacetylase</fullName>
    </submittedName>
</protein>
<dbReference type="EMBL" id="JANSKA010000003">
    <property type="protein sequence ID" value="MCR9036403.1"/>
    <property type="molecule type" value="Genomic_DNA"/>
</dbReference>
<proteinExistence type="predicted"/>
<keyword evidence="1" id="KW-0520">NAD</keyword>
<evidence type="ECO:0000256" key="1">
    <source>
        <dbReference type="ARBA" id="ARBA00023027"/>
    </source>
</evidence>
<dbReference type="Proteomes" id="UP001204320">
    <property type="component" value="Unassembled WGS sequence"/>
</dbReference>
<keyword evidence="5" id="KW-1185">Reference proteome</keyword>
<sequence length="291" mass="33216">MSSSQWTSKSIETSSQAAEQIATWLDQSDAVLIGAGAGLSVACGPEFAYTGKRFERLYGDFAQRYGFYDEYSGGFYPYDSQEEFWAWWSRVIWNERYAGTVGNAYLDLSRIVNGRDYFVLTTNVDHQFQRAGFDKKRLFYTQGDYGLFQCSVPCHRRTYDNYDAVRQMVNAEQDLRIPTELIPRCPICGEPMTMNLRVDGRFVEDDGWHAAARRYDAFVREHAHDRVLYLEIGVGANTPGIIKYPFWRQVAENRNARYVQLNMGGVIAPARIAERSALYDGDAAEVISKLA</sequence>
<name>A0ABT1Z859_9ACTN</name>
<dbReference type="InterPro" id="IPR029035">
    <property type="entry name" value="DHS-like_NAD/FAD-binding_dom"/>
</dbReference>
<dbReference type="Gene3D" id="3.40.50.1220">
    <property type="entry name" value="TPP-binding domain"/>
    <property type="match status" value="1"/>
</dbReference>
<gene>
    <name evidence="4" type="ORF">NVS32_05490</name>
</gene>
<evidence type="ECO:0000313" key="5">
    <source>
        <dbReference type="Proteomes" id="UP001204320"/>
    </source>
</evidence>
<dbReference type="PROSITE" id="PS50305">
    <property type="entry name" value="SIRTUIN"/>
    <property type="match status" value="1"/>
</dbReference>
<dbReference type="RefSeq" id="WP_118078414.1">
    <property type="nucleotide sequence ID" value="NZ_JANSKA010000003.1"/>
</dbReference>
<comment type="caution">
    <text evidence="2">Lacks conserved residue(s) required for the propagation of feature annotation.</text>
</comment>
<accession>A0ABT1Z859</accession>